<accession>A0A0M2NYS4</accession>
<sequence>MFIKTLHMEYEESFEEFDTRVNQFLHEVDDKQHWELVSVTPSVTNTVEGVDYFITIVYKK</sequence>
<dbReference type="PATRIC" id="fig|74704.6.peg.986"/>
<proteinExistence type="predicted"/>
<comment type="caution">
    <text evidence="1">The sequence shown here is derived from an EMBL/GenBank/DDBJ whole genome shotgun (WGS) entry which is preliminary data.</text>
</comment>
<name>A0A0M2NYS4_STACC</name>
<dbReference type="Proteomes" id="UP000034455">
    <property type="component" value="Unassembled WGS sequence"/>
</dbReference>
<gene>
    <name evidence="1" type="ORF">UF66_0961</name>
</gene>
<evidence type="ECO:0000313" key="1">
    <source>
        <dbReference type="EMBL" id="KKI63105.1"/>
    </source>
</evidence>
<reference evidence="1 2" key="1">
    <citation type="submission" date="2015-03" db="EMBL/GenBank/DDBJ databases">
        <title>Genome Assembly of Staphylococcus cohnii subsp. cohnii strain G22B2.</title>
        <authorList>
            <person name="Nair G."/>
            <person name="Kaur G."/>
            <person name="Khatri I."/>
            <person name="Singh N.K."/>
            <person name="Sathyabama S."/>
            <person name="Maurya S.K."/>
            <person name="Subramanian S."/>
            <person name="Agrewala J.N."/>
            <person name="Mayilraj S."/>
        </authorList>
    </citation>
    <scope>NUCLEOTIDE SEQUENCE [LARGE SCALE GENOMIC DNA]</scope>
    <source>
        <strain evidence="1 2">G22B2</strain>
    </source>
</reference>
<dbReference type="EMBL" id="LAKJ01000018">
    <property type="protein sequence ID" value="KKI63105.1"/>
    <property type="molecule type" value="Genomic_DNA"/>
</dbReference>
<evidence type="ECO:0000313" key="2">
    <source>
        <dbReference type="Proteomes" id="UP000034455"/>
    </source>
</evidence>
<dbReference type="RefSeq" id="WP_019467906.1">
    <property type="nucleotide sequence ID" value="NZ_BKAS01000031.1"/>
</dbReference>
<dbReference type="AlphaFoldDB" id="A0A0M2NYS4"/>
<dbReference type="GeneID" id="58098141"/>
<organism evidence="1 2">
    <name type="scientific">Staphylococcus cohnii subsp. cohnii</name>
    <dbReference type="NCBI Taxonomy" id="74704"/>
    <lineage>
        <taxon>Bacteria</taxon>
        <taxon>Bacillati</taxon>
        <taxon>Bacillota</taxon>
        <taxon>Bacilli</taxon>
        <taxon>Bacillales</taxon>
        <taxon>Staphylococcaceae</taxon>
        <taxon>Staphylococcus</taxon>
        <taxon>Staphylococcus cohnii species complex</taxon>
    </lineage>
</organism>
<protein>
    <submittedName>
        <fullName evidence="1">Uncharacterized protein</fullName>
    </submittedName>
</protein>